<reference evidence="6 7" key="1">
    <citation type="journal article" date="2023" name="G3 (Bethesda)">
        <title>A chromosome-level genome assembly of Zasmidium syzygii isolated from banana leaves.</title>
        <authorList>
            <person name="van Westerhoven A.C."/>
            <person name="Mehrabi R."/>
            <person name="Talebi R."/>
            <person name="Steentjes M.B.F."/>
            <person name="Corcolon B."/>
            <person name="Chong P.A."/>
            <person name="Kema G.H.J."/>
            <person name="Seidl M.F."/>
        </authorList>
    </citation>
    <scope>NUCLEOTIDE SEQUENCE [LARGE SCALE GENOMIC DNA]</scope>
    <source>
        <strain evidence="6 7">P124</strain>
    </source>
</reference>
<evidence type="ECO:0000256" key="1">
    <source>
        <dbReference type="ARBA" id="ARBA00005854"/>
    </source>
</evidence>
<comment type="similarity">
    <text evidence="1 3">Belongs to the D-isomer specific 2-hydroxyacid dehydrogenase family.</text>
</comment>
<dbReference type="SUPFAM" id="SSF51735">
    <property type="entry name" value="NAD(P)-binding Rossmann-fold domains"/>
    <property type="match status" value="1"/>
</dbReference>
<protein>
    <submittedName>
        <fullName evidence="6">Uncharacterized protein</fullName>
    </submittedName>
</protein>
<evidence type="ECO:0000259" key="4">
    <source>
        <dbReference type="Pfam" id="PF00389"/>
    </source>
</evidence>
<keyword evidence="2 3" id="KW-0560">Oxidoreductase</keyword>
<dbReference type="Gene3D" id="3.40.50.720">
    <property type="entry name" value="NAD(P)-binding Rossmann-like Domain"/>
    <property type="match status" value="2"/>
</dbReference>
<feature type="domain" description="D-isomer specific 2-hydroxyacid dehydrogenase NAD-binding" evidence="5">
    <location>
        <begin position="109"/>
        <end position="295"/>
    </location>
</feature>
<dbReference type="Pfam" id="PF00389">
    <property type="entry name" value="2-Hacid_dh"/>
    <property type="match status" value="1"/>
</dbReference>
<evidence type="ECO:0000256" key="2">
    <source>
        <dbReference type="ARBA" id="ARBA00023002"/>
    </source>
</evidence>
<dbReference type="EMBL" id="JAXOVC010000004">
    <property type="protein sequence ID" value="KAK4503292.1"/>
    <property type="molecule type" value="Genomic_DNA"/>
</dbReference>
<feature type="domain" description="D-isomer specific 2-hydroxyacid dehydrogenase catalytic" evidence="4">
    <location>
        <begin position="5"/>
        <end position="327"/>
    </location>
</feature>
<dbReference type="PANTHER" id="PTHR10996">
    <property type="entry name" value="2-HYDROXYACID DEHYDROGENASE-RELATED"/>
    <property type="match status" value="1"/>
</dbReference>
<proteinExistence type="inferred from homology"/>
<evidence type="ECO:0000313" key="7">
    <source>
        <dbReference type="Proteomes" id="UP001305779"/>
    </source>
</evidence>
<evidence type="ECO:0000313" key="6">
    <source>
        <dbReference type="EMBL" id="KAK4503292.1"/>
    </source>
</evidence>
<accession>A0ABR0EP62</accession>
<evidence type="ECO:0000259" key="5">
    <source>
        <dbReference type="Pfam" id="PF02826"/>
    </source>
</evidence>
<dbReference type="InterPro" id="IPR050223">
    <property type="entry name" value="D-isomer_2-hydroxyacid_DH"/>
</dbReference>
<dbReference type="Pfam" id="PF02826">
    <property type="entry name" value="2-Hacid_dh_C"/>
    <property type="match status" value="1"/>
</dbReference>
<name>A0ABR0EP62_ZASCE</name>
<evidence type="ECO:0000256" key="3">
    <source>
        <dbReference type="RuleBase" id="RU003719"/>
    </source>
</evidence>
<dbReference type="InterPro" id="IPR036291">
    <property type="entry name" value="NAD(P)-bd_dom_sf"/>
</dbReference>
<dbReference type="PANTHER" id="PTHR10996:SF257">
    <property type="entry name" value="GLYOXYLATE REDUCTASE 1"/>
    <property type="match status" value="1"/>
</dbReference>
<organism evidence="6 7">
    <name type="scientific">Zasmidium cellare</name>
    <name type="common">Wine cellar mold</name>
    <name type="synonym">Racodium cellare</name>
    <dbReference type="NCBI Taxonomy" id="395010"/>
    <lineage>
        <taxon>Eukaryota</taxon>
        <taxon>Fungi</taxon>
        <taxon>Dikarya</taxon>
        <taxon>Ascomycota</taxon>
        <taxon>Pezizomycotina</taxon>
        <taxon>Dothideomycetes</taxon>
        <taxon>Dothideomycetidae</taxon>
        <taxon>Mycosphaerellales</taxon>
        <taxon>Mycosphaerellaceae</taxon>
        <taxon>Zasmidium</taxon>
    </lineage>
</organism>
<keyword evidence="7" id="KW-1185">Reference proteome</keyword>
<dbReference type="InterPro" id="IPR029753">
    <property type="entry name" value="D-isomer_DH_CS"/>
</dbReference>
<dbReference type="Proteomes" id="UP001305779">
    <property type="component" value="Unassembled WGS sequence"/>
</dbReference>
<dbReference type="PROSITE" id="PS00671">
    <property type="entry name" value="D_2_HYDROXYACID_DH_3"/>
    <property type="match status" value="1"/>
</dbReference>
<dbReference type="SUPFAM" id="SSF52283">
    <property type="entry name" value="Formate/glycerate dehydrogenase catalytic domain-like"/>
    <property type="match status" value="1"/>
</dbReference>
<sequence>MKVIITHWVHEEVTTFLRFFAEVKAPTASGEVWPKDRVLQEAADADAVITSMADSVDEAFLKACANLKIVAATLKGYDNYDVEACTRHGVVLTIVPDIIIPPTAELAVSLALGIIRNVRQGDETVRSGEFTAWRPLHYGMSLCGATVGFIGMGNLGQAIAQLLSPFGIARMLYYDQSEQDPPEHWTGPAWEKVDLRTVLSSCDICIVSLPLTSSTHHLLDGQALKGLRSGAYMVNIGRGSVLDENAVLDALNERRLAGYAADVFEFEDWALPSRPKEISAALRQHPRTLFTPHLGSAVDSLRREMSMKAAEQVRAVLAGETPEFAVNTAKKA</sequence>
<dbReference type="InterPro" id="IPR006139">
    <property type="entry name" value="D-isomer_2_OHA_DH_cat_dom"/>
</dbReference>
<gene>
    <name evidence="6" type="ORF">PRZ48_006720</name>
</gene>
<comment type="caution">
    <text evidence="6">The sequence shown here is derived from an EMBL/GenBank/DDBJ whole genome shotgun (WGS) entry which is preliminary data.</text>
</comment>
<dbReference type="InterPro" id="IPR006140">
    <property type="entry name" value="D-isomer_DH_NAD-bd"/>
</dbReference>